<comment type="subcellular location">
    <subcellularLocation>
        <location evidence="1">Membrane</location>
        <topology evidence="1">Multi-pass membrane protein</topology>
    </subcellularLocation>
</comment>
<dbReference type="STRING" id="1448321.A0A317WYC7"/>
<evidence type="ECO:0000256" key="1">
    <source>
        <dbReference type="ARBA" id="ARBA00004141"/>
    </source>
</evidence>
<dbReference type="InterPro" id="IPR000537">
    <property type="entry name" value="UbiA_prenyltransferase"/>
</dbReference>
<feature type="transmembrane region" description="Helical" evidence="5">
    <location>
        <begin position="68"/>
        <end position="91"/>
    </location>
</feature>
<dbReference type="Pfam" id="PF01040">
    <property type="entry name" value="UbiA"/>
    <property type="match status" value="1"/>
</dbReference>
<feature type="transmembrane region" description="Helical" evidence="5">
    <location>
        <begin position="137"/>
        <end position="160"/>
    </location>
</feature>
<evidence type="ECO:0000313" key="7">
    <source>
        <dbReference type="Proteomes" id="UP000247233"/>
    </source>
</evidence>
<dbReference type="GeneID" id="37060244"/>
<evidence type="ECO:0000256" key="3">
    <source>
        <dbReference type="ARBA" id="ARBA00022989"/>
    </source>
</evidence>
<protein>
    <recommendedName>
        <fullName evidence="8">UbiA prenyltransferase</fullName>
    </recommendedName>
</protein>
<evidence type="ECO:0008006" key="8">
    <source>
        <dbReference type="Google" id="ProtNLM"/>
    </source>
</evidence>
<dbReference type="Proteomes" id="UP000247233">
    <property type="component" value="Unassembled WGS sequence"/>
</dbReference>
<gene>
    <name evidence="6" type="ORF">BO70DRAFT_128716</name>
</gene>
<name>A0A317WYC7_9EURO</name>
<evidence type="ECO:0000256" key="5">
    <source>
        <dbReference type="SAM" id="Phobius"/>
    </source>
</evidence>
<keyword evidence="4 5" id="KW-0472">Membrane</keyword>
<accession>A0A317WYC7</accession>
<dbReference type="RefSeq" id="XP_025402619.1">
    <property type="nucleotide sequence ID" value="XM_025538007.1"/>
</dbReference>
<dbReference type="GO" id="GO:0016020">
    <property type="term" value="C:membrane"/>
    <property type="evidence" value="ECO:0007669"/>
    <property type="project" value="UniProtKB-SubCell"/>
</dbReference>
<reference evidence="6 7" key="1">
    <citation type="submission" date="2016-12" db="EMBL/GenBank/DDBJ databases">
        <title>The genomes of Aspergillus section Nigri reveals drivers in fungal speciation.</title>
        <authorList>
            <consortium name="DOE Joint Genome Institute"/>
            <person name="Vesth T.C."/>
            <person name="Nybo J."/>
            <person name="Theobald S."/>
            <person name="Brandl J."/>
            <person name="Frisvad J.C."/>
            <person name="Nielsen K.F."/>
            <person name="Lyhne E.K."/>
            <person name="Kogle M.E."/>
            <person name="Kuo A."/>
            <person name="Riley R."/>
            <person name="Clum A."/>
            <person name="Nolan M."/>
            <person name="Lipzen A."/>
            <person name="Salamov A."/>
            <person name="Henrissat B."/>
            <person name="Wiebenga A."/>
            <person name="De Vries R.P."/>
            <person name="Grigoriev I.V."/>
            <person name="Mortensen U.H."/>
            <person name="Andersen M.R."/>
            <person name="Baker S.E."/>
        </authorList>
    </citation>
    <scope>NUCLEOTIDE SEQUENCE [LARGE SCALE GENOMIC DNA]</scope>
    <source>
        <strain evidence="6 7">CBS 117.55</strain>
    </source>
</reference>
<evidence type="ECO:0000313" key="6">
    <source>
        <dbReference type="EMBL" id="PWY89788.1"/>
    </source>
</evidence>
<dbReference type="GO" id="GO:0016765">
    <property type="term" value="F:transferase activity, transferring alkyl or aryl (other than methyl) groups"/>
    <property type="evidence" value="ECO:0007669"/>
    <property type="project" value="InterPro"/>
</dbReference>
<feature type="transmembrane region" description="Helical" evidence="5">
    <location>
        <begin position="112"/>
        <end position="131"/>
    </location>
</feature>
<dbReference type="VEuPathDB" id="FungiDB:BO70DRAFT_128716"/>
<dbReference type="OrthoDB" id="434972at2759"/>
<comment type="caution">
    <text evidence="6">The sequence shown here is derived from an EMBL/GenBank/DDBJ whole genome shotgun (WGS) entry which is preliminary data.</text>
</comment>
<sequence>MLCAFGYILAGSGCSLVAINTYRYRHRSLYLDSTHPHPHPHPHPPSVPVPVPVPMPQLFDPTLISGPAWTWLVVFASVIFSTIHVSDLPDVGGDRTRNRQTLPVVLGVKQTAVFSSVVVAAWSVLLGAVAAPAHPSCAFLCVALGGMRLGFCGVVVGAWMRGLLRGRMSLIRAGWRLLLFCQCCFGFERLRGSLGLPTFPGYAS</sequence>
<evidence type="ECO:0000256" key="4">
    <source>
        <dbReference type="ARBA" id="ARBA00023136"/>
    </source>
</evidence>
<keyword evidence="3 5" id="KW-1133">Transmembrane helix</keyword>
<dbReference type="EMBL" id="MSFL01000003">
    <property type="protein sequence ID" value="PWY89788.1"/>
    <property type="molecule type" value="Genomic_DNA"/>
</dbReference>
<organism evidence="6 7">
    <name type="scientific">Aspergillus heteromorphus CBS 117.55</name>
    <dbReference type="NCBI Taxonomy" id="1448321"/>
    <lineage>
        <taxon>Eukaryota</taxon>
        <taxon>Fungi</taxon>
        <taxon>Dikarya</taxon>
        <taxon>Ascomycota</taxon>
        <taxon>Pezizomycotina</taxon>
        <taxon>Eurotiomycetes</taxon>
        <taxon>Eurotiomycetidae</taxon>
        <taxon>Eurotiales</taxon>
        <taxon>Aspergillaceae</taxon>
        <taxon>Aspergillus</taxon>
        <taxon>Aspergillus subgen. Circumdati</taxon>
    </lineage>
</organism>
<proteinExistence type="predicted"/>
<keyword evidence="7" id="KW-1185">Reference proteome</keyword>
<dbReference type="AlphaFoldDB" id="A0A317WYC7"/>
<evidence type="ECO:0000256" key="2">
    <source>
        <dbReference type="ARBA" id="ARBA00022692"/>
    </source>
</evidence>
<keyword evidence="2 5" id="KW-0812">Transmembrane</keyword>